<keyword evidence="2" id="KW-0472">Membrane</keyword>
<dbReference type="SUPFAM" id="SSF55486">
    <property type="entry name" value="Metalloproteases ('zincins'), catalytic domain"/>
    <property type="match status" value="1"/>
</dbReference>
<evidence type="ECO:0000313" key="3">
    <source>
        <dbReference type="EMBL" id="OGD65165.1"/>
    </source>
</evidence>
<keyword evidence="2" id="KW-0812">Transmembrane</keyword>
<dbReference type="EMBL" id="MEZY01000015">
    <property type="protein sequence ID" value="OGD65165.1"/>
    <property type="molecule type" value="Genomic_DNA"/>
</dbReference>
<dbReference type="STRING" id="1797472.A2215_02445"/>
<accession>A0A1F5ECS0</accession>
<evidence type="ECO:0000256" key="2">
    <source>
        <dbReference type="SAM" id="Phobius"/>
    </source>
</evidence>
<sequence length="305" mass="33553">MEGGVTKDEIQITLEKKWRRNSCLSLVIAFFLIFGGLIVAAVIAHRSSDAGDENTGIGDLARIEQQIADSIGNIASNKTDDTPKTSPKKSSAPSAIDNSVNEEAEKEKLLNFFVELANKDDKDETWIGSIARWTKSSVSVGVGEGTVSDRQSMCINTYIDDFNSVSSNVKLFRDDTVDLGIPNIKIYYQDQATFAARSSGTSPYGYEEGGFNDDLSFKRAAVFLSDIIATLDESVECQVIRHEITHGIGFWGHSDIYFESIMSLPKTTYSFNTADKKVIEMLYNTGIPLGAKEAEVRSFFSANPF</sequence>
<dbReference type="AlphaFoldDB" id="A0A1F5ECS0"/>
<proteinExistence type="predicted"/>
<protein>
    <submittedName>
        <fullName evidence="3">Uncharacterized protein</fullName>
    </submittedName>
</protein>
<gene>
    <name evidence="3" type="ORF">A2215_02445</name>
</gene>
<evidence type="ECO:0000313" key="4">
    <source>
        <dbReference type="Proteomes" id="UP000178583"/>
    </source>
</evidence>
<evidence type="ECO:0000256" key="1">
    <source>
        <dbReference type="SAM" id="MobiDB-lite"/>
    </source>
</evidence>
<feature type="transmembrane region" description="Helical" evidence="2">
    <location>
        <begin position="23"/>
        <end position="44"/>
    </location>
</feature>
<feature type="compositionally biased region" description="Low complexity" evidence="1">
    <location>
        <begin position="84"/>
        <end position="95"/>
    </location>
</feature>
<organism evidence="3 4">
    <name type="scientific">Candidatus Berkelbacteria bacterium RIFOXYA2_FULL_43_10</name>
    <dbReference type="NCBI Taxonomy" id="1797472"/>
    <lineage>
        <taxon>Bacteria</taxon>
        <taxon>Candidatus Berkelbacteria</taxon>
    </lineage>
</organism>
<comment type="caution">
    <text evidence="3">The sequence shown here is derived from an EMBL/GenBank/DDBJ whole genome shotgun (WGS) entry which is preliminary data.</text>
</comment>
<dbReference type="Proteomes" id="UP000178583">
    <property type="component" value="Unassembled WGS sequence"/>
</dbReference>
<reference evidence="3 4" key="1">
    <citation type="journal article" date="2016" name="Nat. Commun.">
        <title>Thousands of microbial genomes shed light on interconnected biogeochemical processes in an aquifer system.</title>
        <authorList>
            <person name="Anantharaman K."/>
            <person name="Brown C.T."/>
            <person name="Hug L.A."/>
            <person name="Sharon I."/>
            <person name="Castelle C.J."/>
            <person name="Probst A.J."/>
            <person name="Thomas B.C."/>
            <person name="Singh A."/>
            <person name="Wilkins M.J."/>
            <person name="Karaoz U."/>
            <person name="Brodie E.L."/>
            <person name="Williams K.H."/>
            <person name="Hubbard S.S."/>
            <person name="Banfield J.F."/>
        </authorList>
    </citation>
    <scope>NUCLEOTIDE SEQUENCE [LARGE SCALE GENOMIC DNA]</scope>
</reference>
<feature type="region of interest" description="Disordered" evidence="1">
    <location>
        <begin position="72"/>
        <end position="101"/>
    </location>
</feature>
<name>A0A1F5ECS0_9BACT</name>
<keyword evidence="2" id="KW-1133">Transmembrane helix</keyword>